<reference evidence="11" key="1">
    <citation type="submission" date="2019-03" db="EMBL/GenBank/DDBJ databases">
        <title>Improved annotation for the trematode Fasciola hepatica.</title>
        <authorList>
            <person name="Choi Y.-J."/>
            <person name="Martin J."/>
            <person name="Mitreva M."/>
        </authorList>
    </citation>
    <scope>NUCLEOTIDE SEQUENCE [LARGE SCALE GENOMIC DNA]</scope>
</reference>
<gene>
    <name evidence="11" type="ORF">D915_001017</name>
</gene>
<evidence type="ECO:0000313" key="12">
    <source>
        <dbReference type="Proteomes" id="UP000230066"/>
    </source>
</evidence>
<evidence type="ECO:0000256" key="6">
    <source>
        <dbReference type="ARBA" id="ARBA00022840"/>
    </source>
</evidence>
<dbReference type="SUPFAM" id="SSF55186">
    <property type="entry name" value="ThrRS/AlaRS common domain"/>
    <property type="match status" value="1"/>
</dbReference>
<keyword evidence="6" id="KW-0067">ATP-binding</keyword>
<keyword evidence="12" id="KW-1185">Reference proteome</keyword>
<evidence type="ECO:0000313" key="11">
    <source>
        <dbReference type="EMBL" id="THD28076.1"/>
    </source>
</evidence>
<dbReference type="PANTHER" id="PTHR11777">
    <property type="entry name" value="ALANYL-TRNA SYNTHETASE"/>
    <property type="match status" value="1"/>
</dbReference>
<dbReference type="SUPFAM" id="SSF101353">
    <property type="entry name" value="Putative anticodon-binding domain of alanyl-tRNA synthetase (AlaRS)"/>
    <property type="match status" value="1"/>
</dbReference>
<dbReference type="InterPro" id="IPR018163">
    <property type="entry name" value="Thr/Ala-tRNA-synth_IIc_edit"/>
</dbReference>
<protein>
    <recommendedName>
        <fullName evidence="2">alanine--tRNA ligase</fullName>
        <ecNumber evidence="2">6.1.1.7</ecNumber>
    </recommendedName>
</protein>
<keyword evidence="4" id="KW-0436">Ligase</keyword>
<dbReference type="EC" id="6.1.1.7" evidence="2"/>
<evidence type="ECO:0000256" key="3">
    <source>
        <dbReference type="ARBA" id="ARBA00022555"/>
    </source>
</evidence>
<evidence type="ECO:0000256" key="5">
    <source>
        <dbReference type="ARBA" id="ARBA00022741"/>
    </source>
</evidence>
<comment type="similarity">
    <text evidence="1">Belongs to the class-II aminoacyl-tRNA synthetase family. Alax-L subfamily.</text>
</comment>
<dbReference type="PANTHER" id="PTHR11777:SF9">
    <property type="entry name" value="ALANINE--TRNA LIGASE, CYTOPLASMIC"/>
    <property type="match status" value="1"/>
</dbReference>
<dbReference type="Pfam" id="PF07973">
    <property type="entry name" value="tRNA_SAD"/>
    <property type="match status" value="1"/>
</dbReference>
<dbReference type="GO" id="GO:0000049">
    <property type="term" value="F:tRNA binding"/>
    <property type="evidence" value="ECO:0007669"/>
    <property type="project" value="UniProtKB-KW"/>
</dbReference>
<dbReference type="InterPro" id="IPR009000">
    <property type="entry name" value="Transl_B-barrel_sf"/>
</dbReference>
<evidence type="ECO:0000256" key="1">
    <source>
        <dbReference type="ARBA" id="ARBA00008429"/>
    </source>
</evidence>
<name>A0A4E0RIY4_FASHE</name>
<dbReference type="InterPro" id="IPR018162">
    <property type="entry name" value="Ala-tRNA-ligase_IIc_anticod-bd"/>
</dbReference>
<evidence type="ECO:0000256" key="9">
    <source>
        <dbReference type="ARBA" id="ARBA00023146"/>
    </source>
</evidence>
<evidence type="ECO:0000256" key="4">
    <source>
        <dbReference type="ARBA" id="ARBA00022598"/>
    </source>
</evidence>
<dbReference type="SMART" id="SM00863">
    <property type="entry name" value="tRNA_SAD"/>
    <property type="match status" value="1"/>
</dbReference>
<dbReference type="GO" id="GO:0005524">
    <property type="term" value="F:ATP binding"/>
    <property type="evidence" value="ECO:0007669"/>
    <property type="project" value="UniProtKB-KW"/>
</dbReference>
<sequence>MTHSVLILLIELDKLCPPPVPVVGYCLKGRNRRVFCSPFQVKQIINEEEQQFLLTLKRGQRLLSREITTIRKQGGDCHVLPGSVAWRLYDTYGFPLDLTQLIAEENDLKVDVPGYEKAKESAQLRSQAGTGVSGTAVDLDVHAIAELRKKGLDATNDMAKYDYSADEEGNYVFPEIEASILAIRTETEFTDSVDQPGQVCGLVLDRTIFYAEAGGQQADHGFVTSNTDEFAELSVIDVQCRGGYVLHIGQLEGRMSVGDKVRLALDSQRRTGLMRSHTGTHVLNFALRKVLGESDQKGSLVAPDRLRFDFSLDRGMTGPELQNTETVCDQAIRSSDTVYAKDVPLSVAKAIQGLRAVFGEVYPDPVRVVSVGVPVEKLVSDPTGSEGSNTSVEFCGGTHVQNVSHIKSLVIVSEESIAKGIRRIVALTGSEADRAALEAIDLLNDVKLIEAEIKQILAEKSGDEAVQQCRAQASNIATLSETVVRANISQVARNQLRDLLSGCKKTLDELDKSRKVAIANQVMEQATALSEKYSNVTDGHSENFIVHVFPAQANAKTLNGAMKLLESKCPNIAIMALSADPMEQKLLCLTQVPKSLTSRGLKANEWVNSVSAIMNGKGGGKDTFAQATGSHVDAVNEVIRLAERFASAKLSS</sequence>
<organism evidence="11 12">
    <name type="scientific">Fasciola hepatica</name>
    <name type="common">Liver fluke</name>
    <dbReference type="NCBI Taxonomy" id="6192"/>
    <lineage>
        <taxon>Eukaryota</taxon>
        <taxon>Metazoa</taxon>
        <taxon>Spiralia</taxon>
        <taxon>Lophotrochozoa</taxon>
        <taxon>Platyhelminthes</taxon>
        <taxon>Trematoda</taxon>
        <taxon>Digenea</taxon>
        <taxon>Plagiorchiida</taxon>
        <taxon>Echinostomata</taxon>
        <taxon>Echinostomatoidea</taxon>
        <taxon>Fasciolidae</taxon>
        <taxon>Fasciola</taxon>
    </lineage>
</organism>
<keyword evidence="8" id="KW-0648">Protein biosynthesis</keyword>
<keyword evidence="5" id="KW-0547">Nucleotide-binding</keyword>
<dbReference type="EMBL" id="JXXN02000243">
    <property type="protein sequence ID" value="THD28076.1"/>
    <property type="molecule type" value="Genomic_DNA"/>
</dbReference>
<dbReference type="Gene3D" id="3.30.980.10">
    <property type="entry name" value="Threonyl-trna Synthetase, Chain A, domain 2"/>
    <property type="match status" value="1"/>
</dbReference>
<evidence type="ECO:0000256" key="7">
    <source>
        <dbReference type="ARBA" id="ARBA00022884"/>
    </source>
</evidence>
<dbReference type="InterPro" id="IPR012947">
    <property type="entry name" value="tRNA_SAD"/>
</dbReference>
<dbReference type="FunFam" id="3.10.310.40:FF:000002">
    <property type="entry name" value="alanine--tRNA ligase, cytoplasmic"/>
    <property type="match status" value="1"/>
</dbReference>
<dbReference type="GO" id="GO:0005739">
    <property type="term" value="C:mitochondrion"/>
    <property type="evidence" value="ECO:0007669"/>
    <property type="project" value="TreeGrafter"/>
</dbReference>
<accession>A0A4E0RIY4</accession>
<comment type="caution">
    <text evidence="11">The sequence shown here is derived from an EMBL/GenBank/DDBJ whole genome shotgun (WGS) entry which is preliminary data.</text>
</comment>
<keyword evidence="3" id="KW-0820">tRNA-binding</keyword>
<feature type="domain" description="Alanyl-transfer RNA synthetases family profile" evidence="10">
    <location>
        <begin position="41"/>
        <end position="438"/>
    </location>
</feature>
<keyword evidence="7" id="KW-0694">RNA-binding</keyword>
<dbReference type="InterPro" id="IPR003156">
    <property type="entry name" value="DHHA1_dom"/>
</dbReference>
<dbReference type="PROSITE" id="PS50860">
    <property type="entry name" value="AA_TRNA_LIGASE_II_ALA"/>
    <property type="match status" value="1"/>
</dbReference>
<dbReference type="SUPFAM" id="SSF50447">
    <property type="entry name" value="Translation proteins"/>
    <property type="match status" value="1"/>
</dbReference>
<evidence type="ECO:0000259" key="10">
    <source>
        <dbReference type="PROSITE" id="PS50860"/>
    </source>
</evidence>
<proteinExistence type="inferred from homology"/>
<dbReference type="Pfam" id="PF02272">
    <property type="entry name" value="DHHA1"/>
    <property type="match status" value="1"/>
</dbReference>
<dbReference type="InterPro" id="IPR018164">
    <property type="entry name" value="Ala-tRNA-synth_IIc_N"/>
</dbReference>
<dbReference type="GO" id="GO:0006419">
    <property type="term" value="P:alanyl-tRNA aminoacylation"/>
    <property type="evidence" value="ECO:0007669"/>
    <property type="project" value="InterPro"/>
</dbReference>
<dbReference type="AlphaFoldDB" id="A0A4E0RIY4"/>
<dbReference type="Proteomes" id="UP000230066">
    <property type="component" value="Unassembled WGS sequence"/>
</dbReference>
<dbReference type="FunFam" id="3.30.980.10:FF:000004">
    <property type="entry name" value="Alanine--tRNA ligase, cytoplasmic"/>
    <property type="match status" value="1"/>
</dbReference>
<evidence type="ECO:0000256" key="2">
    <source>
        <dbReference type="ARBA" id="ARBA00013168"/>
    </source>
</evidence>
<dbReference type="InterPro" id="IPR018165">
    <property type="entry name" value="Ala-tRNA-synth_IIc_core"/>
</dbReference>
<evidence type="ECO:0000256" key="8">
    <source>
        <dbReference type="ARBA" id="ARBA00022917"/>
    </source>
</evidence>
<keyword evidence="9 11" id="KW-0030">Aminoacyl-tRNA synthetase</keyword>
<dbReference type="GO" id="GO:0004813">
    <property type="term" value="F:alanine-tRNA ligase activity"/>
    <property type="evidence" value="ECO:0007669"/>
    <property type="project" value="UniProtKB-EC"/>
</dbReference>
<dbReference type="InterPro" id="IPR050058">
    <property type="entry name" value="Ala-tRNA_ligase"/>
</dbReference>
<dbReference type="Pfam" id="PF01411">
    <property type="entry name" value="tRNA-synt_2c"/>
    <property type="match status" value="1"/>
</dbReference>
<dbReference type="Gene3D" id="2.40.30.130">
    <property type="match status" value="1"/>
</dbReference>
<dbReference type="GO" id="GO:0002161">
    <property type="term" value="F:aminoacyl-tRNA deacylase activity"/>
    <property type="evidence" value="ECO:0007669"/>
    <property type="project" value="TreeGrafter"/>
</dbReference>
<dbReference type="Gene3D" id="3.10.310.40">
    <property type="match status" value="1"/>
</dbReference>